<reference evidence="2" key="1">
    <citation type="journal article" date="2011" name="Proc. Natl. Acad. Sci. U.S.A.">
        <title>Obligate biotrophy features unraveled by the genomic analysis of rust fungi.</title>
        <authorList>
            <person name="Duplessis S."/>
            <person name="Cuomo C.A."/>
            <person name="Lin Y.-C."/>
            <person name="Aerts A."/>
            <person name="Tisserant E."/>
            <person name="Veneault-Fourrey C."/>
            <person name="Joly D.L."/>
            <person name="Hacquard S."/>
            <person name="Amselem J."/>
            <person name="Cantarel B.L."/>
            <person name="Chiu R."/>
            <person name="Coutinho P.M."/>
            <person name="Feau N."/>
            <person name="Field M."/>
            <person name="Frey P."/>
            <person name="Gelhaye E."/>
            <person name="Goldberg J."/>
            <person name="Grabherr M.G."/>
            <person name="Kodira C.D."/>
            <person name="Kohler A."/>
            <person name="Kuees U."/>
            <person name="Lindquist E.A."/>
            <person name="Lucas S.M."/>
            <person name="Mago R."/>
            <person name="Mauceli E."/>
            <person name="Morin E."/>
            <person name="Murat C."/>
            <person name="Pangilinan J.L."/>
            <person name="Park R."/>
            <person name="Pearson M."/>
            <person name="Quesneville H."/>
            <person name="Rouhier N."/>
            <person name="Sakthikumar S."/>
            <person name="Salamov A.A."/>
            <person name="Schmutz J."/>
            <person name="Selles B."/>
            <person name="Shapiro H."/>
            <person name="Tanguay P."/>
            <person name="Tuskan G.A."/>
            <person name="Henrissat B."/>
            <person name="Van de Peer Y."/>
            <person name="Rouze P."/>
            <person name="Ellis J.G."/>
            <person name="Dodds P.N."/>
            <person name="Schein J.E."/>
            <person name="Zhong S."/>
            <person name="Hamelin R.C."/>
            <person name="Grigoriev I.V."/>
            <person name="Szabo L.J."/>
            <person name="Martin F."/>
        </authorList>
    </citation>
    <scope>NUCLEOTIDE SEQUENCE [LARGE SCALE GENOMIC DNA]</scope>
    <source>
        <strain evidence="2">98AG31 / pathotype 3-4-7</strain>
    </source>
</reference>
<dbReference type="VEuPathDB" id="FungiDB:MELLADRAFT_110858"/>
<sequence length="214" mass="24244">MAANENVTNEQYQHLVDEIHNLQQAIDRRFPAEVGSRGVIRDIYELFNQELLILARQEAGETNTPESNALISDTQSSRANLVPFLRANATYVDPTLSTDFDFPEAGSGEWYGIWAYSSILSETYQTVFFPSEASDPDPKKAEEYTPECHFCAKKYVEGEKDVSFRCHPAHRMCTECLVTMVKNSILGLEYDQHCWQLFSKLPIAGHTLLPSVLD</sequence>
<name>F4S179_MELLP</name>
<dbReference type="HOGENOM" id="CLU_091422_0_0_1"/>
<dbReference type="InParanoid" id="F4S179"/>
<dbReference type="RefSeq" id="XP_007415200.1">
    <property type="nucleotide sequence ID" value="XM_007415138.1"/>
</dbReference>
<dbReference type="OrthoDB" id="8062037at2759"/>
<protein>
    <submittedName>
        <fullName evidence="1">Uncharacterized protein</fullName>
    </submittedName>
</protein>
<dbReference type="Proteomes" id="UP000001072">
    <property type="component" value="Unassembled WGS sequence"/>
</dbReference>
<dbReference type="GeneID" id="18924215"/>
<accession>F4S179</accession>
<dbReference type="EMBL" id="GL883137">
    <property type="protein sequence ID" value="EGG01609.1"/>
    <property type="molecule type" value="Genomic_DNA"/>
</dbReference>
<dbReference type="AlphaFoldDB" id="F4S179"/>
<dbReference type="KEGG" id="mlr:MELLADRAFT_110858"/>
<organism evidence="2">
    <name type="scientific">Melampsora larici-populina (strain 98AG31 / pathotype 3-4-7)</name>
    <name type="common">Poplar leaf rust fungus</name>
    <dbReference type="NCBI Taxonomy" id="747676"/>
    <lineage>
        <taxon>Eukaryota</taxon>
        <taxon>Fungi</taxon>
        <taxon>Dikarya</taxon>
        <taxon>Basidiomycota</taxon>
        <taxon>Pucciniomycotina</taxon>
        <taxon>Pucciniomycetes</taxon>
        <taxon>Pucciniales</taxon>
        <taxon>Melampsoraceae</taxon>
        <taxon>Melampsora</taxon>
    </lineage>
</organism>
<evidence type="ECO:0000313" key="1">
    <source>
        <dbReference type="EMBL" id="EGG01609.1"/>
    </source>
</evidence>
<keyword evidence="2" id="KW-1185">Reference proteome</keyword>
<proteinExistence type="predicted"/>
<gene>
    <name evidence="1" type="ORF">MELLADRAFT_110858</name>
</gene>
<evidence type="ECO:0000313" key="2">
    <source>
        <dbReference type="Proteomes" id="UP000001072"/>
    </source>
</evidence>